<gene>
    <name evidence="1" type="ORF">PISMIDRAFT_669959</name>
</gene>
<protein>
    <submittedName>
        <fullName evidence="1">Uncharacterized protein</fullName>
    </submittedName>
</protein>
<proteinExistence type="predicted"/>
<keyword evidence="2" id="KW-1185">Reference proteome</keyword>
<evidence type="ECO:0000313" key="1">
    <source>
        <dbReference type="EMBL" id="KIK31017.1"/>
    </source>
</evidence>
<name>A0A0D0A9R0_9AGAM</name>
<dbReference type="AlphaFoldDB" id="A0A0D0A9R0"/>
<sequence length="87" mass="10022">MDMVESPRVDTRHSIPHCKRRPYARAPDMSLAISTLVLSSACRGTVRRDSERSITRDLITRGLSLSMCQHWQRLSRTRLQPPMSSNR</sequence>
<dbReference type="EMBL" id="KN833685">
    <property type="protein sequence ID" value="KIK31017.1"/>
    <property type="molecule type" value="Genomic_DNA"/>
</dbReference>
<dbReference type="HOGENOM" id="CLU_2484151_0_0_1"/>
<accession>A0A0D0A9R0</accession>
<dbReference type="Proteomes" id="UP000054018">
    <property type="component" value="Unassembled WGS sequence"/>
</dbReference>
<reference evidence="2" key="2">
    <citation type="submission" date="2015-01" db="EMBL/GenBank/DDBJ databases">
        <title>Evolutionary Origins and Diversification of the Mycorrhizal Mutualists.</title>
        <authorList>
            <consortium name="DOE Joint Genome Institute"/>
            <consortium name="Mycorrhizal Genomics Consortium"/>
            <person name="Kohler A."/>
            <person name="Kuo A."/>
            <person name="Nagy L.G."/>
            <person name="Floudas D."/>
            <person name="Copeland A."/>
            <person name="Barry K.W."/>
            <person name="Cichocki N."/>
            <person name="Veneault-Fourrey C."/>
            <person name="LaButti K."/>
            <person name="Lindquist E.A."/>
            <person name="Lipzen A."/>
            <person name="Lundell T."/>
            <person name="Morin E."/>
            <person name="Murat C."/>
            <person name="Riley R."/>
            <person name="Ohm R."/>
            <person name="Sun H."/>
            <person name="Tunlid A."/>
            <person name="Henrissat B."/>
            <person name="Grigoriev I.V."/>
            <person name="Hibbett D.S."/>
            <person name="Martin F."/>
        </authorList>
    </citation>
    <scope>NUCLEOTIDE SEQUENCE [LARGE SCALE GENOMIC DNA]</scope>
    <source>
        <strain evidence="2">441</strain>
    </source>
</reference>
<evidence type="ECO:0000313" key="2">
    <source>
        <dbReference type="Proteomes" id="UP000054018"/>
    </source>
</evidence>
<organism evidence="1 2">
    <name type="scientific">Pisolithus microcarpus 441</name>
    <dbReference type="NCBI Taxonomy" id="765257"/>
    <lineage>
        <taxon>Eukaryota</taxon>
        <taxon>Fungi</taxon>
        <taxon>Dikarya</taxon>
        <taxon>Basidiomycota</taxon>
        <taxon>Agaricomycotina</taxon>
        <taxon>Agaricomycetes</taxon>
        <taxon>Agaricomycetidae</taxon>
        <taxon>Boletales</taxon>
        <taxon>Sclerodermatineae</taxon>
        <taxon>Pisolithaceae</taxon>
        <taxon>Pisolithus</taxon>
    </lineage>
</organism>
<reference evidence="1 2" key="1">
    <citation type="submission" date="2014-04" db="EMBL/GenBank/DDBJ databases">
        <authorList>
            <consortium name="DOE Joint Genome Institute"/>
            <person name="Kuo A."/>
            <person name="Kohler A."/>
            <person name="Costa M.D."/>
            <person name="Nagy L.G."/>
            <person name="Floudas D."/>
            <person name="Copeland A."/>
            <person name="Barry K.W."/>
            <person name="Cichocki N."/>
            <person name="Veneault-Fourrey C."/>
            <person name="LaButti K."/>
            <person name="Lindquist E.A."/>
            <person name="Lipzen A."/>
            <person name="Lundell T."/>
            <person name="Morin E."/>
            <person name="Murat C."/>
            <person name="Sun H."/>
            <person name="Tunlid A."/>
            <person name="Henrissat B."/>
            <person name="Grigoriev I.V."/>
            <person name="Hibbett D.S."/>
            <person name="Martin F."/>
            <person name="Nordberg H.P."/>
            <person name="Cantor M.N."/>
            <person name="Hua S.X."/>
        </authorList>
    </citation>
    <scope>NUCLEOTIDE SEQUENCE [LARGE SCALE GENOMIC DNA]</scope>
    <source>
        <strain evidence="1 2">441</strain>
    </source>
</reference>